<evidence type="ECO:0000256" key="1">
    <source>
        <dbReference type="SAM" id="MobiDB-lite"/>
    </source>
</evidence>
<feature type="compositionally biased region" description="Polar residues" evidence="1">
    <location>
        <begin position="287"/>
        <end position="312"/>
    </location>
</feature>
<organism evidence="3 4">
    <name type="scientific">Acrobeloides nanus</name>
    <dbReference type="NCBI Taxonomy" id="290746"/>
    <lineage>
        <taxon>Eukaryota</taxon>
        <taxon>Metazoa</taxon>
        <taxon>Ecdysozoa</taxon>
        <taxon>Nematoda</taxon>
        <taxon>Chromadorea</taxon>
        <taxon>Rhabditida</taxon>
        <taxon>Tylenchina</taxon>
        <taxon>Cephalobomorpha</taxon>
        <taxon>Cephaloboidea</taxon>
        <taxon>Cephalobidae</taxon>
        <taxon>Acrobeloides</taxon>
    </lineage>
</organism>
<keyword evidence="3" id="KW-1185">Reference proteome</keyword>
<dbReference type="WBParaSite" id="ACRNAN_scaffold5685.g32961.t1">
    <property type="protein sequence ID" value="ACRNAN_scaffold5685.g32961.t1"/>
    <property type="gene ID" value="ACRNAN_scaffold5685.g32961"/>
</dbReference>
<feature type="compositionally biased region" description="Basic residues" evidence="1">
    <location>
        <begin position="413"/>
        <end position="446"/>
    </location>
</feature>
<feature type="region of interest" description="Disordered" evidence="1">
    <location>
        <begin position="388"/>
        <end position="518"/>
    </location>
</feature>
<feature type="compositionally biased region" description="Acidic residues" evidence="1">
    <location>
        <begin position="465"/>
        <end position="476"/>
    </location>
</feature>
<feature type="compositionally biased region" description="Pro residues" evidence="1">
    <location>
        <begin position="560"/>
        <end position="572"/>
    </location>
</feature>
<proteinExistence type="predicted"/>
<protein>
    <submittedName>
        <fullName evidence="4">Mos1 transposase HTH domain-containing protein</fullName>
    </submittedName>
</protein>
<feature type="compositionally biased region" description="Basic and acidic residues" evidence="1">
    <location>
        <begin position="313"/>
        <end position="324"/>
    </location>
</feature>
<evidence type="ECO:0000313" key="3">
    <source>
        <dbReference type="Proteomes" id="UP000887540"/>
    </source>
</evidence>
<feature type="compositionally biased region" description="Polar residues" evidence="1">
    <location>
        <begin position="582"/>
        <end position="597"/>
    </location>
</feature>
<accession>A0A914E4S1</accession>
<feature type="region of interest" description="Disordered" evidence="1">
    <location>
        <begin position="94"/>
        <end position="324"/>
    </location>
</feature>
<feature type="compositionally biased region" description="Basic and acidic residues" evidence="1">
    <location>
        <begin position="110"/>
        <end position="131"/>
    </location>
</feature>
<sequence>MNNFDPNFGHQVNVVHVNTINTTPTTYYTYGPSTGQNIITEQQIDVIADDCLALPRDQVDHYRWDGPADRNYTSTPRKRFFQYRGKILQLVSETPGQEAAAGQITSRRSVSHDLTEEELRDRRAKHAERERMRRKNMTPEQRAEYLRKESERRQKNKERINKARYERNHANWDEVQKRNRERYQQKKARLSDEERKERVKRQIERQKQKMAQMTPEELEAFKEKMREIGRQRYAKKKEGEYNPRKPRSHSRALSISSSQPPNDHTYTREPSLAPSVSTIPGGRDSSIDPSVTAQDESFNIRETSQQTSQKGTESQKETPEINKEKKVNVTEHMRHCMLYEFQLGHNVVEATQNIRKALGQNAITQRLCQQWFNRFKVGNIQIEMIKPSSKKRKLKVKKIKNDPIEEPKETKKAKPPKQPKTKTKSKPKPIPKIKIKLPKKPKRKSTNKYVSDDEDDDISVYSDNSDIEVDIEDDFSDRDAPSTSAAKKTVTVTPSSNHKYPTRTKDAKRSSMKRKGSSNELILNMIDECIQEPAQKIAQEMETVNMEVERLPDSNQKGPEPIPELVPEPMSLPAPIRMPDENQAQEQLAQSDDAQTTLRTLLYGSNEQSINNITNESDAG</sequence>
<evidence type="ECO:0000259" key="2">
    <source>
        <dbReference type="Pfam" id="PF17906"/>
    </source>
</evidence>
<feature type="region of interest" description="Disordered" evidence="1">
    <location>
        <begin position="549"/>
        <end position="597"/>
    </location>
</feature>
<evidence type="ECO:0000313" key="4">
    <source>
        <dbReference type="WBParaSite" id="ACRNAN_scaffold5685.g32961.t1"/>
    </source>
</evidence>
<feature type="domain" description="Mos1 transposase HTH" evidence="2">
    <location>
        <begin position="331"/>
        <end position="379"/>
    </location>
</feature>
<dbReference type="InterPro" id="IPR041426">
    <property type="entry name" value="Mos1_HTH"/>
</dbReference>
<name>A0A914E4S1_9BILA</name>
<dbReference type="Proteomes" id="UP000887540">
    <property type="component" value="Unplaced"/>
</dbReference>
<dbReference type="Gene3D" id="1.10.10.1450">
    <property type="match status" value="1"/>
</dbReference>
<feature type="compositionally biased region" description="Polar residues" evidence="1">
    <location>
        <begin position="481"/>
        <end position="499"/>
    </location>
</feature>
<feature type="compositionally biased region" description="Basic residues" evidence="1">
    <location>
        <begin position="388"/>
        <end position="398"/>
    </location>
</feature>
<reference evidence="4" key="1">
    <citation type="submission" date="2022-11" db="UniProtKB">
        <authorList>
            <consortium name="WormBaseParasite"/>
        </authorList>
    </citation>
    <scope>IDENTIFICATION</scope>
</reference>
<feature type="compositionally biased region" description="Basic and acidic residues" evidence="1">
    <location>
        <begin position="141"/>
        <end position="207"/>
    </location>
</feature>
<dbReference type="Pfam" id="PF17906">
    <property type="entry name" value="HTH_48"/>
    <property type="match status" value="1"/>
</dbReference>
<dbReference type="AlphaFoldDB" id="A0A914E4S1"/>
<feature type="compositionally biased region" description="Basic and acidic residues" evidence="1">
    <location>
        <begin position="219"/>
        <end position="243"/>
    </location>
</feature>
<feature type="compositionally biased region" description="Basic and acidic residues" evidence="1">
    <location>
        <begin position="399"/>
        <end position="412"/>
    </location>
</feature>